<evidence type="ECO:0000313" key="1">
    <source>
        <dbReference type="EMBL" id="ESK91778.1"/>
    </source>
</evidence>
<gene>
    <name evidence="1" type="ORF">Moror_10607</name>
</gene>
<protein>
    <submittedName>
        <fullName evidence="1">Uncharacterized protein</fullName>
    </submittedName>
</protein>
<name>V2WY44_MONRO</name>
<accession>V2WY44</accession>
<proteinExistence type="predicted"/>
<comment type="caution">
    <text evidence="1">The sequence shown here is derived from an EMBL/GenBank/DDBJ whole genome shotgun (WGS) entry which is preliminary data.</text>
</comment>
<dbReference type="Proteomes" id="UP000017559">
    <property type="component" value="Unassembled WGS sequence"/>
</dbReference>
<sequence length="129" mass="14588">MTLCLEEYFSTDDSSTANHIITHVFLDKLTVDHARASPSFLPKLTRIRLALHYDRLKKLALVKAVASRWITDEVYSLEIGLTSVESIDIVLIDSEDAQVQNLTEELQWMADAGLRVTIAALKLEEDKDE</sequence>
<organism evidence="1 2">
    <name type="scientific">Moniliophthora roreri (strain MCA 2997)</name>
    <name type="common">Cocoa frosty pod rot fungus</name>
    <name type="synonym">Crinipellis roreri</name>
    <dbReference type="NCBI Taxonomy" id="1381753"/>
    <lineage>
        <taxon>Eukaryota</taxon>
        <taxon>Fungi</taxon>
        <taxon>Dikarya</taxon>
        <taxon>Basidiomycota</taxon>
        <taxon>Agaricomycotina</taxon>
        <taxon>Agaricomycetes</taxon>
        <taxon>Agaricomycetidae</taxon>
        <taxon>Agaricales</taxon>
        <taxon>Marasmiineae</taxon>
        <taxon>Marasmiaceae</taxon>
        <taxon>Moniliophthora</taxon>
    </lineage>
</organism>
<reference evidence="1 2" key="1">
    <citation type="journal article" date="2014" name="BMC Genomics">
        <title>Genome and secretome analysis of the hemibiotrophic fungal pathogen, Moniliophthora roreri, which causes frosty pod rot disease of cacao: mechanisms of the biotrophic and necrotrophic phases.</title>
        <authorList>
            <person name="Meinhardt L.W."/>
            <person name="Costa G.G.L."/>
            <person name="Thomazella D.P.T."/>
            <person name="Teixeira P.J.P.L."/>
            <person name="Carazzolle M.F."/>
            <person name="Schuster S.C."/>
            <person name="Carlson J.E."/>
            <person name="Guiltinan M.J."/>
            <person name="Mieczkowski P."/>
            <person name="Farmer A."/>
            <person name="Ramaraj T."/>
            <person name="Crozier J."/>
            <person name="Davis R.E."/>
            <person name="Shao J."/>
            <person name="Melnick R.L."/>
            <person name="Pereira G.A.G."/>
            <person name="Bailey B.A."/>
        </authorList>
    </citation>
    <scope>NUCLEOTIDE SEQUENCE [LARGE SCALE GENOMIC DNA]</scope>
    <source>
        <strain evidence="1 2">MCA 2997</strain>
    </source>
</reference>
<dbReference type="EMBL" id="AWSO01000321">
    <property type="protein sequence ID" value="ESK91778.1"/>
    <property type="molecule type" value="Genomic_DNA"/>
</dbReference>
<evidence type="ECO:0000313" key="2">
    <source>
        <dbReference type="Proteomes" id="UP000017559"/>
    </source>
</evidence>
<keyword evidence="2" id="KW-1185">Reference proteome</keyword>
<dbReference type="AlphaFoldDB" id="V2WY44"/>
<dbReference type="KEGG" id="mrr:Moror_10607"/>
<dbReference type="HOGENOM" id="CLU_1960125_0_0_1"/>